<dbReference type="PANTHER" id="PTHR30336">
    <property type="entry name" value="INNER MEMBRANE PROTEIN, PROBABLE PERMEASE"/>
    <property type="match status" value="1"/>
</dbReference>
<name>A0A7W7CBX7_9PSEU</name>
<dbReference type="InterPro" id="IPR003848">
    <property type="entry name" value="DUF218"/>
</dbReference>
<dbReference type="AlphaFoldDB" id="A0A7W7CBX7"/>
<organism evidence="2 3">
    <name type="scientific">Crossiella cryophila</name>
    <dbReference type="NCBI Taxonomy" id="43355"/>
    <lineage>
        <taxon>Bacteria</taxon>
        <taxon>Bacillati</taxon>
        <taxon>Actinomycetota</taxon>
        <taxon>Actinomycetes</taxon>
        <taxon>Pseudonocardiales</taxon>
        <taxon>Pseudonocardiaceae</taxon>
        <taxon>Crossiella</taxon>
    </lineage>
</organism>
<dbReference type="PANTHER" id="PTHR30336:SF20">
    <property type="entry name" value="DUF218 DOMAIN-CONTAINING PROTEIN"/>
    <property type="match status" value="1"/>
</dbReference>
<proteinExistence type="predicted"/>
<reference evidence="2 3" key="1">
    <citation type="submission" date="2020-08" db="EMBL/GenBank/DDBJ databases">
        <title>Sequencing the genomes of 1000 actinobacteria strains.</title>
        <authorList>
            <person name="Klenk H.-P."/>
        </authorList>
    </citation>
    <scope>NUCLEOTIDE SEQUENCE [LARGE SCALE GENOMIC DNA]</scope>
    <source>
        <strain evidence="2 3">DSM 44230</strain>
    </source>
</reference>
<dbReference type="Pfam" id="PF02698">
    <property type="entry name" value="DUF218"/>
    <property type="match status" value="1"/>
</dbReference>
<dbReference type="InterPro" id="IPR014729">
    <property type="entry name" value="Rossmann-like_a/b/a_fold"/>
</dbReference>
<dbReference type="EMBL" id="JACHMH010000001">
    <property type="protein sequence ID" value="MBB4677043.1"/>
    <property type="molecule type" value="Genomic_DNA"/>
</dbReference>
<keyword evidence="3" id="KW-1185">Reference proteome</keyword>
<evidence type="ECO:0000259" key="1">
    <source>
        <dbReference type="Pfam" id="PF02698"/>
    </source>
</evidence>
<dbReference type="RefSeq" id="WP_185002909.1">
    <property type="nucleotide sequence ID" value="NZ_BAAAUI010000002.1"/>
</dbReference>
<feature type="domain" description="DUF218" evidence="1">
    <location>
        <begin position="29"/>
        <end position="140"/>
    </location>
</feature>
<gene>
    <name evidence="2" type="ORF">HNR67_003161</name>
</gene>
<comment type="caution">
    <text evidence="2">The sequence shown here is derived from an EMBL/GenBank/DDBJ whole genome shotgun (WGS) entry which is preliminary data.</text>
</comment>
<dbReference type="Gene3D" id="3.40.50.620">
    <property type="entry name" value="HUPs"/>
    <property type="match status" value="1"/>
</dbReference>
<evidence type="ECO:0000313" key="2">
    <source>
        <dbReference type="EMBL" id="MBB4677043.1"/>
    </source>
</evidence>
<accession>A0A7W7CBX7</accession>
<dbReference type="Proteomes" id="UP000533598">
    <property type="component" value="Unassembled WGS sequence"/>
</dbReference>
<dbReference type="GO" id="GO:0005886">
    <property type="term" value="C:plasma membrane"/>
    <property type="evidence" value="ECO:0007669"/>
    <property type="project" value="TreeGrafter"/>
</dbReference>
<dbReference type="InterPro" id="IPR051599">
    <property type="entry name" value="Cell_Envelope_Assoc"/>
</dbReference>
<evidence type="ECO:0000313" key="3">
    <source>
        <dbReference type="Proteomes" id="UP000533598"/>
    </source>
</evidence>
<sequence length="218" mass="24165">MSDLSPQDRRDIELLWEFHLLDSGEVTADLLLVLGSHDLRVAEHAAGLYLDRAAPLAVVTGGAGKVTGGQWQETEAVRYARTMRARGVPADRVLLEENSTNTGDNFDYSRKLVAEHGLSPASGIIVCKPYMARRALATAAVRWPELHWSARPPLGTAWAYPSAETPLDRMINLMVGDLQRLRLYAVRGFQSPVEIPEPVWQAYERLAAGGFDQFVIRD</sequence>
<protein>
    <submittedName>
        <fullName evidence="2">Uncharacterized SAM-binding protein YcdF (DUF218 family)</fullName>
    </submittedName>
</protein>
<dbReference type="CDD" id="cd06259">
    <property type="entry name" value="YdcF-like"/>
    <property type="match status" value="1"/>
</dbReference>